<organism evidence="1">
    <name type="scientific">Oikopleura dioica</name>
    <name type="common">Tunicate</name>
    <dbReference type="NCBI Taxonomy" id="34765"/>
    <lineage>
        <taxon>Eukaryota</taxon>
        <taxon>Metazoa</taxon>
        <taxon>Chordata</taxon>
        <taxon>Tunicata</taxon>
        <taxon>Appendicularia</taxon>
        <taxon>Copelata</taxon>
        <taxon>Oikopleuridae</taxon>
        <taxon>Oikopleura</taxon>
    </lineage>
</organism>
<reference evidence="1" key="1">
    <citation type="journal article" date="2010" name="Science">
        <title>Plasticity of animal genome architecture unmasked by rapid evolution of a pelagic tunicate.</title>
        <authorList>
            <person name="Denoeud F."/>
            <person name="Henriet S."/>
            <person name="Mungpakdee S."/>
            <person name="Aury J.M."/>
            <person name="Da Silva C."/>
            <person name="Brinkmann H."/>
            <person name="Mikhaleva J."/>
            <person name="Olsen L.C."/>
            <person name="Jubin C."/>
            <person name="Canestro C."/>
            <person name="Bouquet J.M."/>
            <person name="Danks G."/>
            <person name="Poulain J."/>
            <person name="Campsteijn C."/>
            <person name="Adamski M."/>
            <person name="Cross I."/>
            <person name="Yadetie F."/>
            <person name="Muffato M."/>
            <person name="Louis A."/>
            <person name="Butcher S."/>
            <person name="Tsagkogeorga G."/>
            <person name="Konrad A."/>
            <person name="Singh S."/>
            <person name="Jensen M.F."/>
            <person name="Cong E.H."/>
            <person name="Eikeseth-Otteraa H."/>
            <person name="Noel B."/>
            <person name="Anthouard V."/>
            <person name="Porcel B.M."/>
            <person name="Kachouri-Lafond R."/>
            <person name="Nishino A."/>
            <person name="Ugolini M."/>
            <person name="Chourrout P."/>
            <person name="Nishida H."/>
            <person name="Aasland R."/>
            <person name="Huzurbazar S."/>
            <person name="Westhof E."/>
            <person name="Delsuc F."/>
            <person name="Lehrach H."/>
            <person name="Reinhardt R."/>
            <person name="Weissenbach J."/>
            <person name="Roy S.W."/>
            <person name="Artiguenave F."/>
            <person name="Postlethwait J.H."/>
            <person name="Manak J.R."/>
            <person name="Thompson E.M."/>
            <person name="Jaillon O."/>
            <person name="Du Pasquier L."/>
            <person name="Boudinot P."/>
            <person name="Liberles D.A."/>
            <person name="Volff J.N."/>
            <person name="Philippe H."/>
            <person name="Lenhard B."/>
            <person name="Roest Crollius H."/>
            <person name="Wincker P."/>
            <person name="Chourrout D."/>
        </authorList>
    </citation>
    <scope>NUCLEOTIDE SEQUENCE [LARGE SCALE GENOMIC DNA]</scope>
</reference>
<dbReference type="Proteomes" id="UP000011014">
    <property type="component" value="Unassembled WGS sequence"/>
</dbReference>
<dbReference type="AlphaFoldDB" id="E4Z0X3"/>
<gene>
    <name evidence="1" type="ORF">GSOID_T00023416001</name>
</gene>
<evidence type="ECO:0000313" key="1">
    <source>
        <dbReference type="EMBL" id="CBY41351.1"/>
    </source>
</evidence>
<dbReference type="EMBL" id="FN656396">
    <property type="protein sequence ID" value="CBY41351.1"/>
    <property type="molecule type" value="Genomic_DNA"/>
</dbReference>
<feature type="non-terminal residue" evidence="1">
    <location>
        <position position="1"/>
    </location>
</feature>
<accession>E4Z0X3</accession>
<proteinExistence type="predicted"/>
<sequence>LWYNRHLRCAAQSVVMPSSESIVDTASLISLRTTNAIHEYLACLLQRVKKFPCKLSGFEDDDWAEKVENLATLRDQTSPTDGFSSDSD</sequence>
<name>E4Z0X3_OIKDI</name>
<protein>
    <submittedName>
        <fullName evidence="1">Uncharacterized protein</fullName>
    </submittedName>
</protein>